<evidence type="ECO:0000313" key="4">
    <source>
        <dbReference type="EMBL" id="TDP56367.1"/>
    </source>
</evidence>
<dbReference type="InterPro" id="IPR036597">
    <property type="entry name" value="Fido-like_dom_sf"/>
</dbReference>
<dbReference type="InterPro" id="IPR040198">
    <property type="entry name" value="Fido_containing"/>
</dbReference>
<reference evidence="4 5" key="1">
    <citation type="submission" date="2019-03" db="EMBL/GenBank/DDBJ databases">
        <title>Genomic Encyclopedia of Type Strains, Phase IV (KMG-IV): sequencing the most valuable type-strain genomes for metagenomic binning, comparative biology and taxonomic classification.</title>
        <authorList>
            <person name="Goeker M."/>
        </authorList>
    </citation>
    <scope>NUCLEOTIDE SEQUENCE [LARGE SCALE GENOMIC DNA]</scope>
    <source>
        <strain evidence="4 5">DSM 28287</strain>
    </source>
</reference>
<dbReference type="PANTHER" id="PTHR13504">
    <property type="entry name" value="FIDO DOMAIN-CONTAINING PROTEIN DDB_G0283145"/>
    <property type="match status" value="1"/>
</dbReference>
<dbReference type="RefSeq" id="WP_133528419.1">
    <property type="nucleotide sequence ID" value="NZ_SNXO01000016.1"/>
</dbReference>
<dbReference type="InterPro" id="IPR003812">
    <property type="entry name" value="Fido"/>
</dbReference>
<protein>
    <submittedName>
        <fullName evidence="4">Fic family protein</fullName>
    </submittedName>
</protein>
<feature type="binding site" evidence="2">
    <location>
        <begin position="239"/>
        <end position="240"/>
    </location>
    <ligand>
        <name>ATP</name>
        <dbReference type="ChEBI" id="CHEBI:30616"/>
    </ligand>
</feature>
<comment type="caution">
    <text evidence="4">The sequence shown here is derived from an EMBL/GenBank/DDBJ whole genome shotgun (WGS) entry which is preliminary data.</text>
</comment>
<dbReference type="PANTHER" id="PTHR13504:SF38">
    <property type="entry name" value="FIDO DOMAIN-CONTAINING PROTEIN"/>
    <property type="match status" value="1"/>
</dbReference>
<sequence>MRDYNYENRIELLMKPEVVSLLTTIHEYKGQQTLFMETRKDTLTQLMNVAKIQSTDASNRIEGIYTNEKRLKQIVMDKTMPKNRSEREIAGYRDVLTTVHESYEYLPLKPSIILQLHRDLYKFTGSSIGGSFKAGDNIIGEINEKGEETVRFQPVPAWETPESIEAICNAYDRAMSGAQVDPLMAIPMFILDFLCIHPFTDGNGRMSRILTLLLLYRNDYTVGKYISIEKLINDSKETYYEVLKESSVGWHEGENDYLPFLTYMLGIVVAAYRELSNRVAVSSSNESAKPDRVERIIENNLGNITKAEIMKLCPDISQTTVQRTLKELMESNKIVKIGGGRYTSYVWNRENE</sequence>
<evidence type="ECO:0000313" key="5">
    <source>
        <dbReference type="Proteomes" id="UP000295500"/>
    </source>
</evidence>
<dbReference type="EMBL" id="SNXO01000016">
    <property type="protein sequence ID" value="TDP56367.1"/>
    <property type="molecule type" value="Genomic_DNA"/>
</dbReference>
<organism evidence="4 5">
    <name type="scientific">Aminicella lysinilytica</name>
    <dbReference type="NCBI Taxonomy" id="433323"/>
    <lineage>
        <taxon>Bacteria</taxon>
        <taxon>Bacillati</taxon>
        <taxon>Bacillota</taxon>
        <taxon>Clostridia</taxon>
        <taxon>Peptostreptococcales</taxon>
        <taxon>Anaerovoracaceae</taxon>
        <taxon>Aminicella</taxon>
    </lineage>
</organism>
<dbReference type="Gene3D" id="1.10.10.10">
    <property type="entry name" value="Winged helix-like DNA-binding domain superfamily/Winged helix DNA-binding domain"/>
    <property type="match status" value="1"/>
</dbReference>
<dbReference type="OrthoDB" id="9813719at2"/>
<dbReference type="AlphaFoldDB" id="A0A4R6Q2X2"/>
<proteinExistence type="predicted"/>
<dbReference type="Proteomes" id="UP000295500">
    <property type="component" value="Unassembled WGS sequence"/>
</dbReference>
<feature type="domain" description="Fido" evidence="3">
    <location>
        <begin position="108"/>
        <end position="263"/>
    </location>
</feature>
<dbReference type="GO" id="GO:0005524">
    <property type="term" value="F:ATP binding"/>
    <property type="evidence" value="ECO:0007669"/>
    <property type="project" value="UniProtKB-KW"/>
</dbReference>
<dbReference type="Pfam" id="PF02661">
    <property type="entry name" value="Fic"/>
    <property type="match status" value="1"/>
</dbReference>
<dbReference type="SUPFAM" id="SSF140931">
    <property type="entry name" value="Fic-like"/>
    <property type="match status" value="1"/>
</dbReference>
<dbReference type="Gene3D" id="1.10.3290.10">
    <property type="entry name" value="Fido-like domain"/>
    <property type="match status" value="1"/>
</dbReference>
<keyword evidence="5" id="KW-1185">Reference proteome</keyword>
<dbReference type="PROSITE" id="PS51459">
    <property type="entry name" value="FIDO"/>
    <property type="match status" value="1"/>
</dbReference>
<evidence type="ECO:0000256" key="1">
    <source>
        <dbReference type="PIRSR" id="PIRSR640198-1"/>
    </source>
</evidence>
<dbReference type="InterPro" id="IPR036388">
    <property type="entry name" value="WH-like_DNA-bd_sf"/>
</dbReference>
<keyword evidence="2" id="KW-0067">ATP-binding</keyword>
<name>A0A4R6Q2X2_9FIRM</name>
<feature type="active site" evidence="1">
    <location>
        <position position="197"/>
    </location>
</feature>
<evidence type="ECO:0000259" key="3">
    <source>
        <dbReference type="PROSITE" id="PS51459"/>
    </source>
</evidence>
<accession>A0A4R6Q2X2</accession>
<feature type="binding site" evidence="2">
    <location>
        <begin position="201"/>
        <end position="208"/>
    </location>
    <ligand>
        <name>ATP</name>
        <dbReference type="ChEBI" id="CHEBI:30616"/>
    </ligand>
</feature>
<evidence type="ECO:0000256" key="2">
    <source>
        <dbReference type="PIRSR" id="PIRSR640198-2"/>
    </source>
</evidence>
<keyword evidence="2" id="KW-0547">Nucleotide-binding</keyword>
<gene>
    <name evidence="4" type="ORF">EV211_11630</name>
</gene>